<sequence length="304" mass="33543">MDVSDAFREAAHRAYASQSGMTPDHADALVAPRDLPPPSARSPVLKSAHDTLVLVRELRAFVTRHRADYLREGKDSDTVRDGIESEVRLSVKACQAHITMLKSTVQEVEAGKTEGVQGVAHMHGVVLILTEFLQRVAASFDQCREVRFKKVLASAEHRRRRAPPKPPTPPRRNREPTPAASTTETIGDESSIDQQQRQAQAQVHETEGDALVDELTTLVEQVRRAEGQVAELSALSSLFATHVQAQAAQIEQLYAQAVESTRNLESGNVQLKKTIKRRGEGSFIVGIVLFIATFSLLFLDWLQG</sequence>
<evidence type="ECO:0000313" key="11">
    <source>
        <dbReference type="EMBL" id="CAD8518721.1"/>
    </source>
</evidence>
<evidence type="ECO:0000256" key="2">
    <source>
        <dbReference type="ARBA" id="ARBA00009063"/>
    </source>
</evidence>
<gene>
    <name evidence="11" type="ORF">MCOM1403_LOCUS6147</name>
</gene>
<dbReference type="AlphaFoldDB" id="A0A7S0NKI9"/>
<organism evidence="11">
    <name type="scientific">Micromonas pusilla</name>
    <name type="common">Picoplanktonic green alga</name>
    <name type="synonym">Chromulina pusilla</name>
    <dbReference type="NCBI Taxonomy" id="38833"/>
    <lineage>
        <taxon>Eukaryota</taxon>
        <taxon>Viridiplantae</taxon>
        <taxon>Chlorophyta</taxon>
        <taxon>Mamiellophyceae</taxon>
        <taxon>Mamiellales</taxon>
        <taxon>Mamiellaceae</taxon>
        <taxon>Micromonas</taxon>
    </lineage>
</organism>
<evidence type="ECO:0000256" key="9">
    <source>
        <dbReference type="SAM" id="MobiDB-lite"/>
    </source>
</evidence>
<keyword evidence="4 10" id="KW-0812">Transmembrane</keyword>
<keyword evidence="3" id="KW-0813">Transport</keyword>
<evidence type="ECO:0000256" key="3">
    <source>
        <dbReference type="ARBA" id="ARBA00022448"/>
    </source>
</evidence>
<evidence type="ECO:0000256" key="10">
    <source>
        <dbReference type="SAM" id="Phobius"/>
    </source>
</evidence>
<keyword evidence="6 10" id="KW-1133">Transmembrane helix</keyword>
<dbReference type="SUPFAM" id="SSF47661">
    <property type="entry name" value="t-snare proteins"/>
    <property type="match status" value="1"/>
</dbReference>
<protein>
    <submittedName>
        <fullName evidence="11">Uncharacterized protein</fullName>
    </submittedName>
</protein>
<dbReference type="PANTHER" id="PTHR15959:SF0">
    <property type="entry name" value="SYNTAXIN-18"/>
    <property type="match status" value="1"/>
</dbReference>
<name>A0A7S0NKI9_MICPS</name>
<keyword evidence="8 10" id="KW-0472">Membrane</keyword>
<dbReference type="GO" id="GO:0005783">
    <property type="term" value="C:endoplasmic reticulum"/>
    <property type="evidence" value="ECO:0007669"/>
    <property type="project" value="TreeGrafter"/>
</dbReference>
<dbReference type="GO" id="GO:0006890">
    <property type="term" value="P:retrograde vesicle-mediated transport, Golgi to endoplasmic reticulum"/>
    <property type="evidence" value="ECO:0007669"/>
    <property type="project" value="TreeGrafter"/>
</dbReference>
<keyword evidence="7" id="KW-0175">Coiled coil</keyword>
<evidence type="ECO:0000256" key="1">
    <source>
        <dbReference type="ARBA" id="ARBA00004211"/>
    </source>
</evidence>
<feature type="region of interest" description="Disordered" evidence="9">
    <location>
        <begin position="14"/>
        <end position="44"/>
    </location>
</feature>
<dbReference type="PANTHER" id="PTHR15959">
    <property type="entry name" value="SYNTAXIN-18"/>
    <property type="match status" value="1"/>
</dbReference>
<evidence type="ECO:0000256" key="6">
    <source>
        <dbReference type="ARBA" id="ARBA00022989"/>
    </source>
</evidence>
<feature type="transmembrane region" description="Helical" evidence="10">
    <location>
        <begin position="281"/>
        <end position="302"/>
    </location>
</feature>
<dbReference type="InterPro" id="IPR010989">
    <property type="entry name" value="SNARE"/>
</dbReference>
<dbReference type="GO" id="GO:0031201">
    <property type="term" value="C:SNARE complex"/>
    <property type="evidence" value="ECO:0007669"/>
    <property type="project" value="TreeGrafter"/>
</dbReference>
<feature type="region of interest" description="Disordered" evidence="9">
    <location>
        <begin position="154"/>
        <end position="206"/>
    </location>
</feature>
<reference evidence="11" key="1">
    <citation type="submission" date="2021-01" db="EMBL/GenBank/DDBJ databases">
        <authorList>
            <person name="Corre E."/>
            <person name="Pelletier E."/>
            <person name="Niang G."/>
            <person name="Scheremetjew M."/>
            <person name="Finn R."/>
            <person name="Kale V."/>
            <person name="Holt S."/>
            <person name="Cochrane G."/>
            <person name="Meng A."/>
            <person name="Brown T."/>
            <person name="Cohen L."/>
        </authorList>
    </citation>
    <scope>NUCLEOTIDE SEQUENCE</scope>
    <source>
        <strain evidence="11">CCMP1723</strain>
    </source>
</reference>
<keyword evidence="5" id="KW-0653">Protein transport</keyword>
<evidence type="ECO:0000256" key="8">
    <source>
        <dbReference type="ARBA" id="ARBA00023136"/>
    </source>
</evidence>
<dbReference type="EMBL" id="HBEQ01007727">
    <property type="protein sequence ID" value="CAD8518721.1"/>
    <property type="molecule type" value="Transcribed_RNA"/>
</dbReference>
<evidence type="ECO:0000256" key="4">
    <source>
        <dbReference type="ARBA" id="ARBA00022692"/>
    </source>
</evidence>
<evidence type="ECO:0000256" key="7">
    <source>
        <dbReference type="ARBA" id="ARBA00023054"/>
    </source>
</evidence>
<accession>A0A7S0NKI9</accession>
<comment type="subcellular location">
    <subcellularLocation>
        <location evidence="1">Membrane</location>
        <topology evidence="1">Single-pass type IV membrane protein</topology>
    </subcellularLocation>
</comment>
<proteinExistence type="inferred from homology"/>
<comment type="similarity">
    <text evidence="2">Belongs to the syntaxin family.</text>
</comment>
<dbReference type="GO" id="GO:0015031">
    <property type="term" value="P:protein transport"/>
    <property type="evidence" value="ECO:0007669"/>
    <property type="project" value="UniProtKB-KW"/>
</dbReference>
<dbReference type="Gene3D" id="1.20.58.70">
    <property type="match status" value="1"/>
</dbReference>
<evidence type="ECO:0000256" key="5">
    <source>
        <dbReference type="ARBA" id="ARBA00022927"/>
    </source>
</evidence>